<protein>
    <submittedName>
        <fullName evidence="1">Uncharacterized protein</fullName>
    </submittedName>
</protein>
<dbReference type="AlphaFoldDB" id="A0A7K3T9J2"/>
<organism evidence="1 2">
    <name type="scientific">Bifidobacterium ramosum</name>
    <dbReference type="NCBI Taxonomy" id="1798158"/>
    <lineage>
        <taxon>Bacteria</taxon>
        <taxon>Bacillati</taxon>
        <taxon>Actinomycetota</taxon>
        <taxon>Actinomycetes</taxon>
        <taxon>Bifidobacteriales</taxon>
        <taxon>Bifidobacteriaceae</taxon>
        <taxon>Bifidobacterium</taxon>
    </lineage>
</organism>
<dbReference type="EMBL" id="WHZX01000002">
    <property type="protein sequence ID" value="NEG71195.1"/>
    <property type="molecule type" value="Genomic_DNA"/>
</dbReference>
<comment type="caution">
    <text evidence="1">The sequence shown here is derived from an EMBL/GenBank/DDBJ whole genome shotgun (WGS) entry which is preliminary data.</text>
</comment>
<evidence type="ECO:0000313" key="1">
    <source>
        <dbReference type="EMBL" id="NEG71195.1"/>
    </source>
</evidence>
<proteinExistence type="predicted"/>
<name>A0A7K3T9J2_9BIFI</name>
<reference evidence="1 2" key="1">
    <citation type="submission" date="2019-10" db="EMBL/GenBank/DDBJ databases">
        <title>Bifidobacterium from non-human primates.</title>
        <authorList>
            <person name="Modesto M."/>
        </authorList>
    </citation>
    <scope>NUCLEOTIDE SEQUENCE [LARGE SCALE GENOMIC DNA]</scope>
    <source>
        <strain evidence="1 2">TREM</strain>
    </source>
</reference>
<evidence type="ECO:0000313" key="2">
    <source>
        <dbReference type="Proteomes" id="UP000469943"/>
    </source>
</evidence>
<gene>
    <name evidence="1" type="ORF">GFD24_02965</name>
</gene>
<dbReference type="Proteomes" id="UP000469943">
    <property type="component" value="Unassembled WGS sequence"/>
</dbReference>
<accession>A0A7K3T9J2</accession>
<sequence length="59" mass="6278">MPWLIPPHDFTVVVPTARAAGDRRPSAAGYHSRPPSANWEISTLGPRVPTVCAAIALMA</sequence>